<accession>A0AAW3JSG2</accession>
<protein>
    <submittedName>
        <fullName evidence="1">Uncharacterized protein</fullName>
    </submittedName>
</protein>
<gene>
    <name evidence="1" type="ORF">APZ18_12450</name>
</gene>
<comment type="caution">
    <text evidence="1">The sequence shown here is derived from an EMBL/GenBank/DDBJ whole genome shotgun (WGS) entry which is preliminary data.</text>
</comment>
<evidence type="ECO:0000313" key="2">
    <source>
        <dbReference type="Proteomes" id="UP000050833"/>
    </source>
</evidence>
<name>A0AAW3JSG2_9FIRM</name>
<sequence>MEYDLTFCVKKQINTNNINIIIIIKITQNASKLVTVQPFIYYIHKPAKQQAVSCCFAAFCLFTRKQSEDGTNKFVPSERAREGFAIISEMKGYSTIKMYLTIQ</sequence>
<dbReference type="EMBL" id="LLKB01000005">
    <property type="protein sequence ID" value="KQC85482.1"/>
    <property type="molecule type" value="Genomic_DNA"/>
</dbReference>
<dbReference type="AlphaFoldDB" id="A0AAW3JSG2"/>
<dbReference type="Proteomes" id="UP000050833">
    <property type="component" value="Unassembled WGS sequence"/>
</dbReference>
<keyword evidence="2" id="KW-1185">Reference proteome</keyword>
<proteinExistence type="predicted"/>
<organism evidence="1 2">
    <name type="scientific">Butyribacter intestini</name>
    <dbReference type="NCBI Taxonomy" id="1703332"/>
    <lineage>
        <taxon>Bacteria</taxon>
        <taxon>Bacillati</taxon>
        <taxon>Bacillota</taxon>
        <taxon>Clostridia</taxon>
        <taxon>Lachnospirales</taxon>
        <taxon>Lachnospiraceae</taxon>
        <taxon>Butyribacter</taxon>
    </lineage>
</organism>
<reference evidence="1 2" key="1">
    <citation type="submission" date="2015-10" db="EMBL/GenBank/DDBJ databases">
        <title>Butyribacter intestini gen. nov., sp. nov., a butyric acid-producing bacterium of the family Lachnospiraceae isolated from the human faeces.</title>
        <authorList>
            <person name="Zou Y."/>
            <person name="Xue W."/>
            <person name="Luo G."/>
            <person name="Lv M."/>
        </authorList>
    </citation>
    <scope>NUCLEOTIDE SEQUENCE [LARGE SCALE GENOMIC DNA]</scope>
    <source>
        <strain evidence="1 2">TF01-11</strain>
    </source>
</reference>
<evidence type="ECO:0000313" key="1">
    <source>
        <dbReference type="EMBL" id="KQC85482.1"/>
    </source>
</evidence>